<dbReference type="AlphaFoldDB" id="A0A845MK88"/>
<sequence>MMSVSVIEQNFDDWRTLLKLLFDAFEYMEARIDPPSSLRLLNEETIVQKAAEETLLLAREGDRLVGCCFLKDIGEKMYLGKLAVDPVIQQSGIGLALVTAAIDLCRARGKKQIELQSRIELTEVHDFFRGRGFRQTGTTAHEGYNRPTSITMQLEL</sequence>
<protein>
    <submittedName>
        <fullName evidence="4">GNAT family N-acetyltransferase</fullName>
    </submittedName>
</protein>
<keyword evidence="2" id="KW-0012">Acyltransferase</keyword>
<dbReference type="Pfam" id="PF00583">
    <property type="entry name" value="Acetyltransf_1"/>
    <property type="match status" value="1"/>
</dbReference>
<proteinExistence type="predicted"/>
<dbReference type="InterPro" id="IPR016181">
    <property type="entry name" value="Acyl_CoA_acyltransferase"/>
</dbReference>
<evidence type="ECO:0000256" key="1">
    <source>
        <dbReference type="ARBA" id="ARBA00022679"/>
    </source>
</evidence>
<comment type="caution">
    <text evidence="4">The sequence shown here is derived from an EMBL/GenBank/DDBJ whole genome shotgun (WGS) entry which is preliminary data.</text>
</comment>
<dbReference type="PANTHER" id="PTHR43877">
    <property type="entry name" value="AMINOALKYLPHOSPHONATE N-ACETYLTRANSFERASE-RELATED-RELATED"/>
    <property type="match status" value="1"/>
</dbReference>
<evidence type="ECO:0000259" key="3">
    <source>
        <dbReference type="PROSITE" id="PS51186"/>
    </source>
</evidence>
<dbReference type="PROSITE" id="PS51186">
    <property type="entry name" value="GNAT"/>
    <property type="match status" value="1"/>
</dbReference>
<keyword evidence="1 4" id="KW-0808">Transferase</keyword>
<name>A0A845MK88_9PROT</name>
<accession>A0A845MK88</accession>
<dbReference type="OrthoDB" id="9789603at2"/>
<dbReference type="InterPro" id="IPR050832">
    <property type="entry name" value="Bact_Acetyltransf"/>
</dbReference>
<keyword evidence="5" id="KW-1185">Reference proteome</keyword>
<gene>
    <name evidence="4" type="ORF">GQF03_13635</name>
</gene>
<dbReference type="EMBL" id="WTVA01000015">
    <property type="protein sequence ID" value="MZR23374.1"/>
    <property type="molecule type" value="Genomic_DNA"/>
</dbReference>
<dbReference type="SUPFAM" id="SSF55729">
    <property type="entry name" value="Acyl-CoA N-acyltransferases (Nat)"/>
    <property type="match status" value="1"/>
</dbReference>
<dbReference type="Proteomes" id="UP000445696">
    <property type="component" value="Unassembled WGS sequence"/>
</dbReference>
<evidence type="ECO:0000313" key="5">
    <source>
        <dbReference type="Proteomes" id="UP000445696"/>
    </source>
</evidence>
<dbReference type="CDD" id="cd04301">
    <property type="entry name" value="NAT_SF"/>
    <property type="match status" value="1"/>
</dbReference>
<evidence type="ECO:0000313" key="4">
    <source>
        <dbReference type="EMBL" id="MZR23374.1"/>
    </source>
</evidence>
<evidence type="ECO:0000256" key="2">
    <source>
        <dbReference type="ARBA" id="ARBA00023315"/>
    </source>
</evidence>
<dbReference type="InterPro" id="IPR000182">
    <property type="entry name" value="GNAT_dom"/>
</dbReference>
<reference evidence="4 5" key="1">
    <citation type="journal article" date="2014" name="Int. J. Syst. Evol. Microbiol.">
        <title>Sneathiella chungangensis sp. nov., isolated from a marine sand, and emended description of the genus Sneathiella.</title>
        <authorList>
            <person name="Siamphan C."/>
            <person name="Kim H."/>
            <person name="Lee J.S."/>
            <person name="Kim W."/>
        </authorList>
    </citation>
    <scope>NUCLEOTIDE SEQUENCE [LARGE SCALE GENOMIC DNA]</scope>
    <source>
        <strain evidence="4 5">KCTC 32476</strain>
    </source>
</reference>
<organism evidence="4 5">
    <name type="scientific">Sneathiella chungangensis</name>
    <dbReference type="NCBI Taxonomy" id="1418234"/>
    <lineage>
        <taxon>Bacteria</taxon>
        <taxon>Pseudomonadati</taxon>
        <taxon>Pseudomonadota</taxon>
        <taxon>Alphaproteobacteria</taxon>
        <taxon>Sneathiellales</taxon>
        <taxon>Sneathiellaceae</taxon>
        <taxon>Sneathiella</taxon>
    </lineage>
</organism>
<dbReference type="GO" id="GO:0016747">
    <property type="term" value="F:acyltransferase activity, transferring groups other than amino-acyl groups"/>
    <property type="evidence" value="ECO:0007669"/>
    <property type="project" value="InterPro"/>
</dbReference>
<feature type="domain" description="N-acetyltransferase" evidence="3">
    <location>
        <begin position="2"/>
        <end position="156"/>
    </location>
</feature>
<dbReference type="Gene3D" id="3.40.630.30">
    <property type="match status" value="1"/>
</dbReference>
<dbReference type="PANTHER" id="PTHR43877:SF2">
    <property type="entry name" value="AMINOALKYLPHOSPHONATE N-ACETYLTRANSFERASE-RELATED"/>
    <property type="match status" value="1"/>
</dbReference>
<dbReference type="RefSeq" id="WP_161339849.1">
    <property type="nucleotide sequence ID" value="NZ_JBHSDG010000003.1"/>
</dbReference>